<dbReference type="OrthoDB" id="9785707at2"/>
<gene>
    <name evidence="3" type="primary">dprA</name>
    <name evidence="3" type="ORF">C6I21_10580</name>
</gene>
<name>A0A2P6MG51_ALKUR</name>
<protein>
    <submittedName>
        <fullName evidence="3">DNA-protecting protein DprA</fullName>
    </submittedName>
</protein>
<dbReference type="GO" id="GO:0009294">
    <property type="term" value="P:DNA-mediated transformation"/>
    <property type="evidence" value="ECO:0007669"/>
    <property type="project" value="InterPro"/>
</dbReference>
<dbReference type="RefSeq" id="WP_105959441.1">
    <property type="nucleotide sequence ID" value="NZ_PVNS01000009.1"/>
</dbReference>
<dbReference type="PANTHER" id="PTHR43022:SF1">
    <property type="entry name" value="PROTEIN SMF"/>
    <property type="match status" value="1"/>
</dbReference>
<evidence type="ECO:0000256" key="1">
    <source>
        <dbReference type="ARBA" id="ARBA00006525"/>
    </source>
</evidence>
<dbReference type="Pfam" id="PF02481">
    <property type="entry name" value="DNA_processg_A"/>
    <property type="match status" value="1"/>
</dbReference>
<dbReference type="EMBL" id="PVNS01000009">
    <property type="protein sequence ID" value="PRO65241.1"/>
    <property type="molecule type" value="Genomic_DNA"/>
</dbReference>
<dbReference type="InterPro" id="IPR003488">
    <property type="entry name" value="DprA"/>
</dbReference>
<dbReference type="InterPro" id="IPR057666">
    <property type="entry name" value="DrpA_SLOG"/>
</dbReference>
<comment type="caution">
    <text evidence="3">The sequence shown here is derived from an EMBL/GenBank/DDBJ whole genome shotgun (WGS) entry which is preliminary data.</text>
</comment>
<keyword evidence="4" id="KW-1185">Reference proteome</keyword>
<reference evidence="3 4" key="1">
    <citation type="submission" date="2018-03" db="EMBL/GenBank/DDBJ databases">
        <title>Bacillus urumqiensis sp. nov., a moderately haloalkaliphilic bacterium isolated from a salt lake.</title>
        <authorList>
            <person name="Zhao B."/>
            <person name="Liao Z."/>
        </authorList>
    </citation>
    <scope>NUCLEOTIDE SEQUENCE [LARGE SCALE GENOMIC DNA]</scope>
    <source>
        <strain evidence="3 4">BZ-SZ-XJ18</strain>
    </source>
</reference>
<evidence type="ECO:0000313" key="4">
    <source>
        <dbReference type="Proteomes" id="UP000243650"/>
    </source>
</evidence>
<dbReference type="AlphaFoldDB" id="A0A2P6MG51"/>
<feature type="domain" description="Smf/DprA SLOG" evidence="2">
    <location>
        <begin position="76"/>
        <end position="285"/>
    </location>
</feature>
<sequence length="287" mass="31532">MNKFKQHLLILHCALEGNSRIVQKYRRIDPGLEQLFTLEGSRILTALTRSQRAAAAVADLKINSPFLQWSREGIECLTIDESSYPGELFCMSVPPQVLFLKGNTNLLNVSPKLAVVGARHPSERAARDLHMLTAPSIQAGVLIISGMAQGVDTSAHETAFQENGSTIAVLGFGINHLYPRSAYLLKKRLEKEQLVVSEYPPDIRPKPYQFPERNRIISGLAQVVLVVEAKERSGSLITAETALEQGKEVLAVPGRITDPLSAGTNRLIQDGAGAALKPEDILEEFFR</sequence>
<dbReference type="Gene3D" id="3.40.50.450">
    <property type="match status" value="1"/>
</dbReference>
<proteinExistence type="inferred from homology"/>
<accession>A0A2P6MG51</accession>
<evidence type="ECO:0000313" key="3">
    <source>
        <dbReference type="EMBL" id="PRO65241.1"/>
    </source>
</evidence>
<dbReference type="PANTHER" id="PTHR43022">
    <property type="entry name" value="PROTEIN SMF"/>
    <property type="match status" value="1"/>
</dbReference>
<dbReference type="SUPFAM" id="SSF102405">
    <property type="entry name" value="MCP/YpsA-like"/>
    <property type="match status" value="1"/>
</dbReference>
<evidence type="ECO:0000259" key="2">
    <source>
        <dbReference type="Pfam" id="PF02481"/>
    </source>
</evidence>
<comment type="similarity">
    <text evidence="1">Belongs to the DprA/Smf family.</text>
</comment>
<organism evidence="3 4">
    <name type="scientific">Alkalicoccus urumqiensis</name>
    <name type="common">Bacillus urumqiensis</name>
    <dbReference type="NCBI Taxonomy" id="1548213"/>
    <lineage>
        <taxon>Bacteria</taxon>
        <taxon>Bacillati</taxon>
        <taxon>Bacillota</taxon>
        <taxon>Bacilli</taxon>
        <taxon>Bacillales</taxon>
        <taxon>Bacillaceae</taxon>
        <taxon>Alkalicoccus</taxon>
    </lineage>
</organism>
<dbReference type="Proteomes" id="UP000243650">
    <property type="component" value="Unassembled WGS sequence"/>
</dbReference>
<dbReference type="NCBIfam" id="TIGR00732">
    <property type="entry name" value="dprA"/>
    <property type="match status" value="1"/>
</dbReference>